<evidence type="ECO:0000256" key="8">
    <source>
        <dbReference type="PROSITE-ProRule" id="PRU00278"/>
    </source>
</evidence>
<dbReference type="Gene3D" id="3.10.50.40">
    <property type="match status" value="1"/>
</dbReference>
<dbReference type="EC" id="5.2.1.8" evidence="3"/>
<evidence type="ECO:0000256" key="4">
    <source>
        <dbReference type="ARBA" id="ARBA00018370"/>
    </source>
</evidence>
<dbReference type="InterPro" id="IPR046357">
    <property type="entry name" value="PPIase_dom_sf"/>
</dbReference>
<dbReference type="GO" id="GO:0003755">
    <property type="term" value="F:peptidyl-prolyl cis-trans isomerase activity"/>
    <property type="evidence" value="ECO:0007669"/>
    <property type="project" value="UniProtKB-KW"/>
</dbReference>
<name>A0AAP3XSA5_9PROT</name>
<comment type="catalytic activity">
    <reaction evidence="1">
        <text>[protein]-peptidylproline (omega=180) = [protein]-peptidylproline (omega=0)</text>
        <dbReference type="Rhea" id="RHEA:16237"/>
        <dbReference type="Rhea" id="RHEA-COMP:10747"/>
        <dbReference type="Rhea" id="RHEA-COMP:10748"/>
        <dbReference type="ChEBI" id="CHEBI:83833"/>
        <dbReference type="ChEBI" id="CHEBI:83834"/>
        <dbReference type="EC" id="5.2.1.8"/>
    </reaction>
</comment>
<comment type="caution">
    <text evidence="10">The sequence shown here is derived from an EMBL/GenBank/DDBJ whole genome shotgun (WGS) entry which is preliminary data.</text>
</comment>
<dbReference type="InterPro" id="IPR027304">
    <property type="entry name" value="Trigger_fact/SurA_dom_sf"/>
</dbReference>
<dbReference type="Pfam" id="PF00639">
    <property type="entry name" value="Rotamase"/>
    <property type="match status" value="1"/>
</dbReference>
<reference evidence="10 11" key="1">
    <citation type="submission" date="2023-03" db="EMBL/GenBank/DDBJ databases">
        <title>YIM 152171 draft genome.</title>
        <authorList>
            <person name="Yang Z."/>
        </authorList>
    </citation>
    <scope>NUCLEOTIDE SEQUENCE [LARGE SCALE GENOMIC DNA]</scope>
    <source>
        <strain evidence="10 11">YIM 152171</strain>
    </source>
</reference>
<evidence type="ECO:0000313" key="11">
    <source>
        <dbReference type="Proteomes" id="UP001301140"/>
    </source>
</evidence>
<accession>A0AAP3XSA5</accession>
<sequence length="279" mass="30145">MEVFAIGRRQAEAATPPVVRVNGVVIAPAAIAREIQHHPASSPAEARRAAVEALVVRELLLQEARLLGLDPAPAEDDEGRRETEEEALIHQLVEHEVAVPTAEDSECRRFYDANPGQFRSPAIFEASHILFSASRMDEDAFAEALRLAEAAIAALSEAPQRFEELARSLSACPSAASGGNLGQISTGQVTPEFEEALAGLTVGQITPEPVATPYGVHVIRLTRRIEGGAVPFEAVRERIAAWLEGRVWRRAVAQYVRILAGRAVIEGCRLDSAETPLVQ</sequence>
<organism evidence="10 11">
    <name type="scientific">Marinimicrococcus flavescens</name>
    <dbReference type="NCBI Taxonomy" id="3031815"/>
    <lineage>
        <taxon>Bacteria</taxon>
        <taxon>Pseudomonadati</taxon>
        <taxon>Pseudomonadota</taxon>
        <taxon>Alphaproteobacteria</taxon>
        <taxon>Geminicoccales</taxon>
        <taxon>Geminicoccaceae</taxon>
        <taxon>Marinimicrococcus</taxon>
    </lineage>
</organism>
<dbReference type="RefSeq" id="WP_327789463.1">
    <property type="nucleotide sequence ID" value="NZ_JARGEQ010000104.1"/>
</dbReference>
<keyword evidence="11" id="KW-1185">Reference proteome</keyword>
<dbReference type="AlphaFoldDB" id="A0AAP3XSA5"/>
<comment type="similarity">
    <text evidence="2">Belongs to the PpiC/parvulin rotamase family.</text>
</comment>
<feature type="domain" description="PpiC" evidence="9">
    <location>
        <begin position="121"/>
        <end position="223"/>
    </location>
</feature>
<dbReference type="PANTHER" id="PTHR47245">
    <property type="entry name" value="PEPTIDYLPROLYL ISOMERASE"/>
    <property type="match status" value="1"/>
</dbReference>
<dbReference type="InterPro" id="IPR000297">
    <property type="entry name" value="PPIase_PpiC"/>
</dbReference>
<evidence type="ECO:0000256" key="5">
    <source>
        <dbReference type="ARBA" id="ARBA00023110"/>
    </source>
</evidence>
<gene>
    <name evidence="10" type="ORF">PZ740_11685</name>
</gene>
<evidence type="ECO:0000313" key="10">
    <source>
        <dbReference type="EMBL" id="MDF1587040.1"/>
    </source>
</evidence>
<proteinExistence type="inferred from homology"/>
<evidence type="ECO:0000256" key="3">
    <source>
        <dbReference type="ARBA" id="ARBA00013194"/>
    </source>
</evidence>
<dbReference type="Proteomes" id="UP001301140">
    <property type="component" value="Unassembled WGS sequence"/>
</dbReference>
<dbReference type="InterPro" id="IPR050245">
    <property type="entry name" value="PrsA_foldase"/>
</dbReference>
<protein>
    <recommendedName>
        <fullName evidence="4">Parvulin-like PPIase</fullName>
        <ecNumber evidence="3">5.2.1.8</ecNumber>
    </recommendedName>
    <alternativeName>
        <fullName evidence="6">Peptidyl-prolyl cis-trans isomerase plp</fullName>
    </alternativeName>
    <alternativeName>
        <fullName evidence="7">Rotamase plp</fullName>
    </alternativeName>
</protein>
<evidence type="ECO:0000256" key="7">
    <source>
        <dbReference type="ARBA" id="ARBA00031484"/>
    </source>
</evidence>
<dbReference type="PROSITE" id="PS50198">
    <property type="entry name" value="PPIC_PPIASE_2"/>
    <property type="match status" value="1"/>
</dbReference>
<dbReference type="PANTHER" id="PTHR47245:SF2">
    <property type="entry name" value="PEPTIDYL-PROLYL CIS-TRANS ISOMERASE HP_0175-RELATED"/>
    <property type="match status" value="1"/>
</dbReference>
<keyword evidence="5 8" id="KW-0697">Rotamase</keyword>
<dbReference type="SUPFAM" id="SSF54534">
    <property type="entry name" value="FKBP-like"/>
    <property type="match status" value="1"/>
</dbReference>
<keyword evidence="8 10" id="KW-0413">Isomerase</keyword>
<evidence type="ECO:0000259" key="9">
    <source>
        <dbReference type="PROSITE" id="PS50198"/>
    </source>
</evidence>
<dbReference type="EMBL" id="JARGEQ010000104">
    <property type="protein sequence ID" value="MDF1587040.1"/>
    <property type="molecule type" value="Genomic_DNA"/>
</dbReference>
<evidence type="ECO:0000256" key="6">
    <source>
        <dbReference type="ARBA" id="ARBA00030642"/>
    </source>
</evidence>
<evidence type="ECO:0000256" key="1">
    <source>
        <dbReference type="ARBA" id="ARBA00000971"/>
    </source>
</evidence>
<dbReference type="InterPro" id="IPR023058">
    <property type="entry name" value="PPIase_PpiC_CS"/>
</dbReference>
<dbReference type="SUPFAM" id="SSF109998">
    <property type="entry name" value="Triger factor/SurA peptide-binding domain-like"/>
    <property type="match status" value="1"/>
</dbReference>
<evidence type="ECO:0000256" key="2">
    <source>
        <dbReference type="ARBA" id="ARBA00007656"/>
    </source>
</evidence>
<dbReference type="PROSITE" id="PS01096">
    <property type="entry name" value="PPIC_PPIASE_1"/>
    <property type="match status" value="1"/>
</dbReference>